<dbReference type="Proteomes" id="UP000438914">
    <property type="component" value="Unassembled WGS sequence"/>
</dbReference>
<gene>
    <name evidence="1" type="ORF">FYJ73_07870</name>
</gene>
<reference evidence="1 2" key="1">
    <citation type="submission" date="2019-08" db="EMBL/GenBank/DDBJ databases">
        <title>In-depth cultivation of the pig gut microbiome towards novel bacterial diversity and tailored functional studies.</title>
        <authorList>
            <person name="Wylensek D."/>
            <person name="Hitch T.C.A."/>
            <person name="Clavel T."/>
        </authorList>
    </citation>
    <scope>NUCLEOTIDE SEQUENCE [LARGE SCALE GENOMIC DNA]</scope>
    <source>
        <strain evidence="1 2">LKV-178-WT-2A</strain>
    </source>
</reference>
<accession>A0A7K0KGJ3</accession>
<keyword evidence="2" id="KW-1185">Reference proteome</keyword>
<proteinExistence type="predicted"/>
<evidence type="ECO:0000313" key="2">
    <source>
        <dbReference type="Proteomes" id="UP000438914"/>
    </source>
</evidence>
<name>A0A7K0KGJ3_9BACT</name>
<dbReference type="EMBL" id="VUNG01000017">
    <property type="protein sequence ID" value="MST84585.1"/>
    <property type="molecule type" value="Genomic_DNA"/>
</dbReference>
<evidence type="ECO:0000313" key="1">
    <source>
        <dbReference type="EMBL" id="MST84585.1"/>
    </source>
</evidence>
<comment type="caution">
    <text evidence="1">The sequence shown here is derived from an EMBL/GenBank/DDBJ whole genome shotgun (WGS) entry which is preliminary data.</text>
</comment>
<dbReference type="PROSITE" id="PS51257">
    <property type="entry name" value="PROKAR_LIPOPROTEIN"/>
    <property type="match status" value="1"/>
</dbReference>
<protein>
    <submittedName>
        <fullName evidence="1">Uncharacterized protein</fullName>
    </submittedName>
</protein>
<dbReference type="AlphaFoldDB" id="A0A7K0KGJ3"/>
<sequence length="321" mass="36902">MNEKRQSGFCTLLLASLLIVMLAGCRREGHTAQPRRSVYCWQTTFAPNDSTVAAFIRHQRITHIYLRYFDVVMTNGTPMPNASVNVVGRVPKGVTVTPVVYITNDCMKAIGQNYTEATDLANKILRRVGQMTSTLQLGPVNELQIDCDWTISTRRTYFDFLSVLRNLAHEQHLQLSTTIRFHQLTQPVPPADRGVLMAYNTGDVRDINNRYPILNIADVKSYLRFLATYKLSLSTAYPIFSWRVLFRGDHFVGILHSDDDYPILPGDKIITRDTDLRHILEAHQTISELRPDAHDEIILYDLQTNNIKRFQVSDYEKIYHR</sequence>
<organism evidence="1 2">
    <name type="scientific">Hallella mizrahii</name>
    <dbReference type="NCBI Taxonomy" id="2606637"/>
    <lineage>
        <taxon>Bacteria</taxon>
        <taxon>Pseudomonadati</taxon>
        <taxon>Bacteroidota</taxon>
        <taxon>Bacteroidia</taxon>
        <taxon>Bacteroidales</taxon>
        <taxon>Prevotellaceae</taxon>
        <taxon>Hallella</taxon>
    </lineage>
</organism>
<dbReference type="RefSeq" id="WP_154534172.1">
    <property type="nucleotide sequence ID" value="NZ_VUNG01000017.1"/>
</dbReference>